<feature type="non-terminal residue" evidence="6">
    <location>
        <position position="1"/>
    </location>
</feature>
<proteinExistence type="predicted"/>
<keyword evidence="5" id="KW-0539">Nucleus</keyword>
<dbReference type="GO" id="GO:0005634">
    <property type="term" value="C:nucleus"/>
    <property type="evidence" value="ECO:0007669"/>
    <property type="project" value="UniProtKB-SubCell"/>
</dbReference>
<dbReference type="EMBL" id="NCKV01045145">
    <property type="protein sequence ID" value="RWS18152.1"/>
    <property type="molecule type" value="Genomic_DNA"/>
</dbReference>
<accession>A0A443RSA9</accession>
<evidence type="ECO:0000256" key="5">
    <source>
        <dbReference type="ARBA" id="ARBA00023242"/>
    </source>
</evidence>
<evidence type="ECO:0000256" key="1">
    <source>
        <dbReference type="ARBA" id="ARBA00004123"/>
    </source>
</evidence>
<dbReference type="InterPro" id="IPR012337">
    <property type="entry name" value="RNaseH-like_sf"/>
</dbReference>
<keyword evidence="4" id="KW-0862">Zinc</keyword>
<dbReference type="AlphaFoldDB" id="A0A443RSA9"/>
<dbReference type="GO" id="GO:0008270">
    <property type="term" value="F:zinc ion binding"/>
    <property type="evidence" value="ECO:0007669"/>
    <property type="project" value="UniProtKB-KW"/>
</dbReference>
<comment type="subcellular location">
    <subcellularLocation>
        <location evidence="1">Nucleus</location>
    </subcellularLocation>
</comment>
<comment type="caution">
    <text evidence="6">The sequence shown here is derived from an EMBL/GenBank/DDBJ whole genome shotgun (WGS) entry which is preliminary data.</text>
</comment>
<protein>
    <submittedName>
        <fullName evidence="6">Zinc finger BED domain-containing protein 1-like protein</fullName>
    </submittedName>
</protein>
<keyword evidence="2" id="KW-0479">Metal-binding</keyword>
<gene>
    <name evidence="6" type="ORF">B4U80_12555</name>
</gene>
<keyword evidence="3" id="KW-0863">Zinc-finger</keyword>
<sequence length="182" mass="20868">DFGSRYQTAFSDSLLPSARAISLNCERNYNQIFVALQKEILDIKSIALTIDHWTHDATKTKYLGLCMHYIKDKKMICRVISTEEVDNKQADTTIIQFDEIMSQFDLNIKEKAIVSDNARDLSAAFRQYPKIKCAAHNINLVLSHSLDLKELKNIAMLHDIGKLIIRCKKLVQYCKQSGINKM</sequence>
<evidence type="ECO:0000256" key="4">
    <source>
        <dbReference type="ARBA" id="ARBA00022833"/>
    </source>
</evidence>
<dbReference type="InterPro" id="IPR052035">
    <property type="entry name" value="ZnF_BED_domain_contain"/>
</dbReference>
<evidence type="ECO:0000256" key="2">
    <source>
        <dbReference type="ARBA" id="ARBA00022723"/>
    </source>
</evidence>
<dbReference type="OrthoDB" id="1607513at2759"/>
<dbReference type="Proteomes" id="UP000288716">
    <property type="component" value="Unassembled WGS sequence"/>
</dbReference>
<dbReference type="PANTHER" id="PTHR46481:SF10">
    <property type="entry name" value="ZINC FINGER BED DOMAIN-CONTAINING PROTEIN 39"/>
    <property type="match status" value="1"/>
</dbReference>
<name>A0A443RSA9_9ACAR</name>
<organism evidence="6 7">
    <name type="scientific">Leptotrombidium deliense</name>
    <dbReference type="NCBI Taxonomy" id="299467"/>
    <lineage>
        <taxon>Eukaryota</taxon>
        <taxon>Metazoa</taxon>
        <taxon>Ecdysozoa</taxon>
        <taxon>Arthropoda</taxon>
        <taxon>Chelicerata</taxon>
        <taxon>Arachnida</taxon>
        <taxon>Acari</taxon>
        <taxon>Acariformes</taxon>
        <taxon>Trombidiformes</taxon>
        <taxon>Prostigmata</taxon>
        <taxon>Anystina</taxon>
        <taxon>Parasitengona</taxon>
        <taxon>Trombiculoidea</taxon>
        <taxon>Trombiculidae</taxon>
        <taxon>Leptotrombidium</taxon>
    </lineage>
</organism>
<evidence type="ECO:0000313" key="6">
    <source>
        <dbReference type="EMBL" id="RWS18152.1"/>
    </source>
</evidence>
<dbReference type="PANTHER" id="PTHR46481">
    <property type="entry name" value="ZINC FINGER BED DOMAIN-CONTAINING PROTEIN 4"/>
    <property type="match status" value="1"/>
</dbReference>
<evidence type="ECO:0000256" key="3">
    <source>
        <dbReference type="ARBA" id="ARBA00022771"/>
    </source>
</evidence>
<reference evidence="6 7" key="1">
    <citation type="journal article" date="2018" name="Gigascience">
        <title>Genomes of trombidid mites reveal novel predicted allergens and laterally-transferred genes associated with secondary metabolism.</title>
        <authorList>
            <person name="Dong X."/>
            <person name="Chaisiri K."/>
            <person name="Xia D."/>
            <person name="Armstrong S.D."/>
            <person name="Fang Y."/>
            <person name="Donnelly M.J."/>
            <person name="Kadowaki T."/>
            <person name="McGarry J.W."/>
            <person name="Darby A.C."/>
            <person name="Makepeace B.L."/>
        </authorList>
    </citation>
    <scope>NUCLEOTIDE SEQUENCE [LARGE SCALE GENOMIC DNA]</scope>
    <source>
        <strain evidence="6">UoL-UT</strain>
    </source>
</reference>
<dbReference type="SUPFAM" id="SSF53098">
    <property type="entry name" value="Ribonuclease H-like"/>
    <property type="match status" value="1"/>
</dbReference>
<keyword evidence="7" id="KW-1185">Reference proteome</keyword>
<evidence type="ECO:0000313" key="7">
    <source>
        <dbReference type="Proteomes" id="UP000288716"/>
    </source>
</evidence>
<dbReference type="VEuPathDB" id="VectorBase:LDEU013888"/>